<keyword evidence="1" id="KW-0472">Membrane</keyword>
<gene>
    <name evidence="2" type="ORF">A3B35_01060</name>
</gene>
<accession>A0A1F6EVH3</accession>
<organism evidence="2 3">
    <name type="scientific">Candidatus Kaiserbacteria bacterium RIFCSPLOWO2_01_FULL_54_24</name>
    <dbReference type="NCBI Taxonomy" id="1798515"/>
    <lineage>
        <taxon>Bacteria</taxon>
        <taxon>Candidatus Kaiseribacteriota</taxon>
    </lineage>
</organism>
<evidence type="ECO:0000313" key="3">
    <source>
        <dbReference type="Proteomes" id="UP000177215"/>
    </source>
</evidence>
<comment type="caution">
    <text evidence="2">The sequence shown here is derived from an EMBL/GenBank/DDBJ whole genome shotgun (WGS) entry which is preliminary data.</text>
</comment>
<reference evidence="2 3" key="1">
    <citation type="journal article" date="2016" name="Nat. Commun.">
        <title>Thousands of microbial genomes shed light on interconnected biogeochemical processes in an aquifer system.</title>
        <authorList>
            <person name="Anantharaman K."/>
            <person name="Brown C.T."/>
            <person name="Hug L.A."/>
            <person name="Sharon I."/>
            <person name="Castelle C.J."/>
            <person name="Probst A.J."/>
            <person name="Thomas B.C."/>
            <person name="Singh A."/>
            <person name="Wilkins M.J."/>
            <person name="Karaoz U."/>
            <person name="Brodie E.L."/>
            <person name="Williams K.H."/>
            <person name="Hubbard S.S."/>
            <person name="Banfield J.F."/>
        </authorList>
    </citation>
    <scope>NUCLEOTIDE SEQUENCE [LARGE SCALE GENOMIC DNA]</scope>
</reference>
<evidence type="ECO:0000313" key="2">
    <source>
        <dbReference type="EMBL" id="OGG77614.1"/>
    </source>
</evidence>
<evidence type="ECO:0008006" key="4">
    <source>
        <dbReference type="Google" id="ProtNLM"/>
    </source>
</evidence>
<dbReference type="AlphaFoldDB" id="A0A1F6EVH3"/>
<feature type="transmembrane region" description="Helical" evidence="1">
    <location>
        <begin position="28"/>
        <end position="52"/>
    </location>
</feature>
<dbReference type="STRING" id="1798515.A3B35_01060"/>
<keyword evidence="1" id="KW-1133">Transmembrane helix</keyword>
<evidence type="ECO:0000256" key="1">
    <source>
        <dbReference type="SAM" id="Phobius"/>
    </source>
</evidence>
<dbReference type="Proteomes" id="UP000177215">
    <property type="component" value="Unassembled WGS sequence"/>
</dbReference>
<name>A0A1F6EVH3_9BACT</name>
<keyword evidence="1" id="KW-0812">Transmembrane</keyword>
<sequence length="499" mass="54373">MNKQNTQNQQGLLATGYRLPATGFSRGVTVFLVLGFMGVFAIILGTISSYVLTQGKYGRALYAREVALNVAESGLEYYRWFLSHNPTIMNNGSGLVSPYTYAVNDPEGGQMGSAQVTATTNMQCGAVQWVDLVSRGVADISPGFPRTLSARYMRPSIAEYSYVVNTNVWAGSNRTIRGPYHSNGGVRMDATHNSDVTSAVATWNCDSGYGCNPTQSSAPGVVGNGSNPALWTYPVPTMADLFQPAANTAYQLDMKAKAQTQGGIYYGPASGSVNNRGYHLIFNSAGTVTIKRVSQTTGFNSYSTQFGYQTANSGDQVKEFSKIDNEISLGTFPIPSSCSLMFFEDRVWIEGTVNGKVTVVSATPSDSGTRPDVYLNGNILYNDYDGTDGLTVVAERNVLIPLIVPEVMEIHGVFVAQNGHYGRDYFWTGMSDYYDQFVTRSQLTTVGTVVSNGRTGTSWTDGTAFLTRLDYYDQQLAFSPPPFTPVASTDYQFNLWREQ</sequence>
<dbReference type="EMBL" id="MFMC01000013">
    <property type="protein sequence ID" value="OGG77614.1"/>
    <property type="molecule type" value="Genomic_DNA"/>
</dbReference>
<protein>
    <recommendedName>
        <fullName evidence="4">Type 4 fimbrial biogenesis protein PilX N-terminal domain-containing protein</fullName>
    </recommendedName>
</protein>
<proteinExistence type="predicted"/>